<dbReference type="Proteomes" id="UP001150581">
    <property type="component" value="Unassembled WGS sequence"/>
</dbReference>
<dbReference type="EMBL" id="JANBPG010001993">
    <property type="protein sequence ID" value="KAJ1887438.1"/>
    <property type="molecule type" value="Genomic_DNA"/>
</dbReference>
<organism evidence="1 2">
    <name type="scientific">Kickxella alabastrina</name>
    <dbReference type="NCBI Taxonomy" id="61397"/>
    <lineage>
        <taxon>Eukaryota</taxon>
        <taxon>Fungi</taxon>
        <taxon>Fungi incertae sedis</taxon>
        <taxon>Zoopagomycota</taxon>
        <taxon>Kickxellomycotina</taxon>
        <taxon>Kickxellomycetes</taxon>
        <taxon>Kickxellales</taxon>
        <taxon>Kickxellaceae</taxon>
        <taxon>Kickxella</taxon>
    </lineage>
</organism>
<proteinExistence type="predicted"/>
<reference evidence="1" key="1">
    <citation type="submission" date="2022-07" db="EMBL/GenBank/DDBJ databases">
        <title>Phylogenomic reconstructions and comparative analyses of Kickxellomycotina fungi.</title>
        <authorList>
            <person name="Reynolds N.K."/>
            <person name="Stajich J.E."/>
            <person name="Barry K."/>
            <person name="Grigoriev I.V."/>
            <person name="Crous P."/>
            <person name="Smith M.E."/>
        </authorList>
    </citation>
    <scope>NUCLEOTIDE SEQUENCE</scope>
    <source>
        <strain evidence="1">Benny 63K</strain>
    </source>
</reference>
<sequence>MKCSDISSRQQQLLFQCYCKTVYNTNFYKYVAEENKLTCTRNDKDNYFADTEEVCANYDQYTNCPGVNISAAASSHMSVTKVALVALALSSLLFM</sequence>
<evidence type="ECO:0000313" key="2">
    <source>
        <dbReference type="Proteomes" id="UP001150581"/>
    </source>
</evidence>
<gene>
    <name evidence="1" type="ORF">LPJ66_009119</name>
</gene>
<accession>A0ACC1I6N4</accession>
<evidence type="ECO:0000313" key="1">
    <source>
        <dbReference type="EMBL" id="KAJ1887438.1"/>
    </source>
</evidence>
<protein>
    <submittedName>
        <fullName evidence="1">Uncharacterized protein</fullName>
    </submittedName>
</protein>
<name>A0ACC1I6N4_9FUNG</name>
<keyword evidence="2" id="KW-1185">Reference proteome</keyword>
<comment type="caution">
    <text evidence="1">The sequence shown here is derived from an EMBL/GenBank/DDBJ whole genome shotgun (WGS) entry which is preliminary data.</text>
</comment>